<dbReference type="RefSeq" id="WP_071539737.1">
    <property type="nucleotide sequence ID" value="NZ_CP015017.1"/>
</dbReference>
<proteinExistence type="predicted"/>
<dbReference type="Proteomes" id="UP000182060">
    <property type="component" value="Chromosome"/>
</dbReference>
<reference evidence="1" key="1">
    <citation type="journal article" date="2017" name="Appl. Environ. Microbiol.">
        <title>Microdiversification of a pelagic Polynucleobacter species is mainly driven by acquisition of genomic islands from a partially interspecific gene pool.</title>
        <authorList>
            <person name="Hoetzinger M."/>
            <person name="Hahn M.W."/>
            <person name="Jezberova J."/>
            <person name="Schmidt J."/>
            <person name="Koll U."/>
        </authorList>
    </citation>
    <scope>NUCLEOTIDE SEQUENCE</scope>
    <source>
        <strain evidence="1">MWH-RechtKol4</strain>
    </source>
</reference>
<dbReference type="EMBL" id="CP015017">
    <property type="protein sequence ID" value="APC01974.1"/>
    <property type="molecule type" value="Genomic_DNA"/>
</dbReference>
<name>A0AAC9ISL2_9BURK</name>
<evidence type="ECO:0000313" key="1">
    <source>
        <dbReference type="EMBL" id="APC01974.1"/>
    </source>
</evidence>
<organism evidence="1 2">
    <name type="scientific">Polynucleobacter asymbioticus</name>
    <dbReference type="NCBI Taxonomy" id="576611"/>
    <lineage>
        <taxon>Bacteria</taxon>
        <taxon>Pseudomonadati</taxon>
        <taxon>Pseudomonadota</taxon>
        <taxon>Betaproteobacteria</taxon>
        <taxon>Burkholderiales</taxon>
        <taxon>Burkholderiaceae</taxon>
        <taxon>Polynucleobacter</taxon>
    </lineage>
</organism>
<dbReference type="AlphaFoldDB" id="A0AAC9ISL2"/>
<gene>
    <name evidence="1" type="ORF">AOC25_10280</name>
</gene>
<evidence type="ECO:0000313" key="2">
    <source>
        <dbReference type="Proteomes" id="UP000182060"/>
    </source>
</evidence>
<sequence length="133" mass="16183">MQLQGNQTPLYKRFRTTTPERSWCINQVQTQESYWTLERCMEEASQFPLREQWERESPISYSRAIKRGWLTKCTTHIKGFQKKPAVPAKWTLDRCIETARQCKKRSEFKKRFHYVYERARLKGWLDICCSHMR</sequence>
<protein>
    <submittedName>
        <fullName evidence="1">Uncharacterized protein</fullName>
    </submittedName>
</protein>
<accession>A0AAC9ISL2</accession>